<keyword evidence="12" id="KW-0449">Lipoprotein</keyword>
<evidence type="ECO:0000256" key="10">
    <source>
        <dbReference type="ARBA" id="ARBA00048540"/>
    </source>
</evidence>
<name>A0A285V7C7_9ACTN</name>
<dbReference type="EC" id="2.7.1.180" evidence="2"/>
<evidence type="ECO:0000256" key="1">
    <source>
        <dbReference type="ARBA" id="ARBA00001946"/>
    </source>
</evidence>
<protein>
    <recommendedName>
        <fullName evidence="3">FAD:protein FMN transferase</fullName>
        <ecNumber evidence="2">2.7.1.180</ecNumber>
    </recommendedName>
    <alternativeName>
        <fullName evidence="9">Flavin transferase</fullName>
    </alternativeName>
</protein>
<dbReference type="EMBL" id="OBQI01000003">
    <property type="protein sequence ID" value="SOC49970.1"/>
    <property type="molecule type" value="Genomic_DNA"/>
</dbReference>
<dbReference type="Pfam" id="PF02424">
    <property type="entry name" value="ApbE"/>
    <property type="match status" value="2"/>
</dbReference>
<keyword evidence="13" id="KW-1185">Reference proteome</keyword>
<gene>
    <name evidence="12" type="ORF">SAMN05660748_2706</name>
</gene>
<evidence type="ECO:0000256" key="8">
    <source>
        <dbReference type="ARBA" id="ARBA00022842"/>
    </source>
</evidence>
<keyword evidence="8" id="KW-0460">Magnesium</keyword>
<evidence type="ECO:0000256" key="4">
    <source>
        <dbReference type="ARBA" id="ARBA00022630"/>
    </source>
</evidence>
<comment type="catalytic activity">
    <reaction evidence="10">
        <text>L-threonyl-[protein] + FAD = FMN-L-threonyl-[protein] + AMP + H(+)</text>
        <dbReference type="Rhea" id="RHEA:36847"/>
        <dbReference type="Rhea" id="RHEA-COMP:11060"/>
        <dbReference type="Rhea" id="RHEA-COMP:11061"/>
        <dbReference type="ChEBI" id="CHEBI:15378"/>
        <dbReference type="ChEBI" id="CHEBI:30013"/>
        <dbReference type="ChEBI" id="CHEBI:57692"/>
        <dbReference type="ChEBI" id="CHEBI:74257"/>
        <dbReference type="ChEBI" id="CHEBI:456215"/>
        <dbReference type="EC" id="2.7.1.180"/>
    </reaction>
</comment>
<evidence type="ECO:0000256" key="7">
    <source>
        <dbReference type="ARBA" id="ARBA00022827"/>
    </source>
</evidence>
<dbReference type="InterPro" id="IPR024932">
    <property type="entry name" value="ApbE"/>
</dbReference>
<evidence type="ECO:0000256" key="2">
    <source>
        <dbReference type="ARBA" id="ARBA00011955"/>
    </source>
</evidence>
<dbReference type="SUPFAM" id="SSF143631">
    <property type="entry name" value="ApbE-like"/>
    <property type="match status" value="1"/>
</dbReference>
<evidence type="ECO:0000256" key="3">
    <source>
        <dbReference type="ARBA" id="ARBA00016337"/>
    </source>
</evidence>
<keyword evidence="5" id="KW-0808">Transferase</keyword>
<keyword evidence="7" id="KW-0274">FAD</keyword>
<evidence type="ECO:0000256" key="9">
    <source>
        <dbReference type="ARBA" id="ARBA00031306"/>
    </source>
</evidence>
<comment type="cofactor">
    <cofactor evidence="1">
        <name>Mg(2+)</name>
        <dbReference type="ChEBI" id="CHEBI:18420"/>
    </cofactor>
</comment>
<evidence type="ECO:0000313" key="13">
    <source>
        <dbReference type="Proteomes" id="UP000219435"/>
    </source>
</evidence>
<dbReference type="AlphaFoldDB" id="A0A285V7C7"/>
<evidence type="ECO:0000256" key="6">
    <source>
        <dbReference type="ARBA" id="ARBA00022723"/>
    </source>
</evidence>
<evidence type="ECO:0000256" key="11">
    <source>
        <dbReference type="SAM" id="MobiDB-lite"/>
    </source>
</evidence>
<dbReference type="OrthoDB" id="9778595at2"/>
<dbReference type="GO" id="GO:0046872">
    <property type="term" value="F:metal ion binding"/>
    <property type="evidence" value="ECO:0007669"/>
    <property type="project" value="UniProtKB-KW"/>
</dbReference>
<organism evidence="12 13">
    <name type="scientific">Blastococcus aggregatus</name>
    <dbReference type="NCBI Taxonomy" id="38502"/>
    <lineage>
        <taxon>Bacteria</taxon>
        <taxon>Bacillati</taxon>
        <taxon>Actinomycetota</taxon>
        <taxon>Actinomycetes</taxon>
        <taxon>Geodermatophilales</taxon>
        <taxon>Geodermatophilaceae</taxon>
        <taxon>Blastococcus</taxon>
    </lineage>
</organism>
<evidence type="ECO:0000313" key="12">
    <source>
        <dbReference type="EMBL" id="SOC49970.1"/>
    </source>
</evidence>
<proteinExistence type="predicted"/>
<dbReference type="GO" id="GO:0016740">
    <property type="term" value="F:transferase activity"/>
    <property type="evidence" value="ECO:0007669"/>
    <property type="project" value="UniProtKB-KW"/>
</dbReference>
<keyword evidence="6" id="KW-0479">Metal-binding</keyword>
<evidence type="ECO:0000256" key="5">
    <source>
        <dbReference type="ARBA" id="ARBA00022679"/>
    </source>
</evidence>
<dbReference type="Gene3D" id="3.10.520.10">
    <property type="entry name" value="ApbE-like domains"/>
    <property type="match status" value="2"/>
</dbReference>
<reference evidence="13" key="1">
    <citation type="submission" date="2017-08" db="EMBL/GenBank/DDBJ databases">
        <authorList>
            <person name="Varghese N."/>
            <person name="Submissions S."/>
        </authorList>
    </citation>
    <scope>NUCLEOTIDE SEQUENCE [LARGE SCALE GENOMIC DNA]</scope>
    <source>
        <strain evidence="13">DSM 4725</strain>
    </source>
</reference>
<accession>A0A285V7C7</accession>
<dbReference type="PANTHER" id="PTHR30040:SF2">
    <property type="entry name" value="FAD:PROTEIN FMN TRANSFERASE"/>
    <property type="match status" value="1"/>
</dbReference>
<sequence>MTGRAVKLGPAFPGTVTGRMHVEAVMGTAVTIDIRDSRITKSVLDRALCAAVRVLYEADRTFSTYDPGSCVSLLRRGEVTAEQCPEVVSRVLDLCATAWKHSDGWFDPWAMPGGLDPTGLVKGWAGHRALRTLVDHGVRHAVVNAGGDLVVTGNASGRVDGSGWRIGVIDPQNPGRVLETISATDVGVATSGAYERGPLGFDPHAQRPAQRLASATVIALDLALADAYATAAVAQGPAALGWLAPLPGVRAVLVTHDGTVFRTRPVEGQSGRPGPPLRVSPAVVRSR</sequence>
<feature type="region of interest" description="Disordered" evidence="11">
    <location>
        <begin position="263"/>
        <end position="287"/>
    </location>
</feature>
<keyword evidence="4" id="KW-0285">Flavoprotein</keyword>
<dbReference type="Proteomes" id="UP000219435">
    <property type="component" value="Unassembled WGS sequence"/>
</dbReference>
<dbReference type="InterPro" id="IPR003374">
    <property type="entry name" value="ApbE-like_sf"/>
</dbReference>
<dbReference type="PANTHER" id="PTHR30040">
    <property type="entry name" value="THIAMINE BIOSYNTHESIS LIPOPROTEIN APBE"/>
    <property type="match status" value="1"/>
</dbReference>